<keyword evidence="2" id="KW-1185">Reference proteome</keyword>
<reference evidence="1 2" key="2">
    <citation type="journal article" date="2018" name="New Phytol.">
        <title>High intraspecific genome diversity in the model arbuscular mycorrhizal symbiont Rhizophagus irregularis.</title>
        <authorList>
            <person name="Chen E.C.H."/>
            <person name="Morin E."/>
            <person name="Beaudet D."/>
            <person name="Noel J."/>
            <person name="Yildirir G."/>
            <person name="Ndikumana S."/>
            <person name="Charron P."/>
            <person name="St-Onge C."/>
            <person name="Giorgi J."/>
            <person name="Kruger M."/>
            <person name="Marton T."/>
            <person name="Ropars J."/>
            <person name="Grigoriev I.V."/>
            <person name="Hainaut M."/>
            <person name="Henrissat B."/>
            <person name="Roux C."/>
            <person name="Martin F."/>
            <person name="Corradi N."/>
        </authorList>
    </citation>
    <scope>NUCLEOTIDE SEQUENCE [LARGE SCALE GENOMIC DNA]</scope>
    <source>
        <strain evidence="1 2">DAOM 197198</strain>
    </source>
</reference>
<dbReference type="AlphaFoldDB" id="A0A2H5R6T9"/>
<dbReference type="SUPFAM" id="SSF57850">
    <property type="entry name" value="RING/U-box"/>
    <property type="match status" value="1"/>
</dbReference>
<dbReference type="InterPro" id="IPR013083">
    <property type="entry name" value="Znf_RING/FYVE/PHD"/>
</dbReference>
<protein>
    <submittedName>
        <fullName evidence="1">Uncharacterized protein</fullName>
    </submittedName>
</protein>
<evidence type="ECO:0000313" key="2">
    <source>
        <dbReference type="Proteomes" id="UP000018888"/>
    </source>
</evidence>
<dbReference type="PROSITE" id="PS50089">
    <property type="entry name" value="ZF_RING_2"/>
    <property type="match status" value="1"/>
</dbReference>
<dbReference type="EMBL" id="AUPC02000007">
    <property type="protein sequence ID" value="POG82087.1"/>
    <property type="molecule type" value="Genomic_DNA"/>
</dbReference>
<proteinExistence type="predicted"/>
<dbReference type="Gene3D" id="3.30.40.10">
    <property type="entry name" value="Zinc/RING finger domain, C3HC4 (zinc finger)"/>
    <property type="match status" value="1"/>
</dbReference>
<gene>
    <name evidence="1" type="ORF">GLOIN_2v1867793</name>
</gene>
<name>A0A2H5R6T9_RHIID</name>
<accession>A0A2H5R6T9</accession>
<dbReference type="VEuPathDB" id="FungiDB:RhiirFUN_025256"/>
<sequence>MASRKSIALLLMSLGHRVAPDLFSEPPQRAEPCLACKREIINSHAMFQCGHTFHISCCNASSVRKERCPECRSNVIKQLEKLGWKNMSREERLSAFIYEVSTEVMEIDSNSSEVIPQDQPSVILRKLSQRVGKADSNAIYCYYEFGLALTLRLNELIGKGKKRAQNTLNKEVQSYLPAGTSLAVAKDKIKKARKMVKLFSDNPSRIQFVRSFSVDQLSTFNEDDINFIKSKLPKPGTP</sequence>
<reference evidence="1 2" key="1">
    <citation type="journal article" date="2013" name="Proc. Natl. Acad. Sci. U.S.A.">
        <title>Genome of an arbuscular mycorrhizal fungus provides insight into the oldest plant symbiosis.</title>
        <authorList>
            <person name="Tisserant E."/>
            <person name="Malbreil M."/>
            <person name="Kuo A."/>
            <person name="Kohler A."/>
            <person name="Symeonidi A."/>
            <person name="Balestrini R."/>
            <person name="Charron P."/>
            <person name="Duensing N."/>
            <person name="Frei Dit Frey N."/>
            <person name="Gianinazzi-Pearson V."/>
            <person name="Gilbert L.B."/>
            <person name="Handa Y."/>
            <person name="Herr J.R."/>
            <person name="Hijri M."/>
            <person name="Koul R."/>
            <person name="Kawaguchi M."/>
            <person name="Krajinski F."/>
            <person name="Lammers P.J."/>
            <person name="Masclaux F.G."/>
            <person name="Murat C."/>
            <person name="Morin E."/>
            <person name="Ndikumana S."/>
            <person name="Pagni M."/>
            <person name="Petitpierre D."/>
            <person name="Requena N."/>
            <person name="Rosikiewicz P."/>
            <person name="Riley R."/>
            <person name="Saito K."/>
            <person name="San Clemente H."/>
            <person name="Shapiro H."/>
            <person name="van Tuinen D."/>
            <person name="Becard G."/>
            <person name="Bonfante P."/>
            <person name="Paszkowski U."/>
            <person name="Shachar-Hill Y.Y."/>
            <person name="Tuskan G.A."/>
            <person name="Young P.W."/>
            <person name="Sanders I.R."/>
            <person name="Henrissat B."/>
            <person name="Rensing S.A."/>
            <person name="Grigoriev I.V."/>
            <person name="Corradi N."/>
            <person name="Roux C."/>
            <person name="Martin F."/>
        </authorList>
    </citation>
    <scope>NUCLEOTIDE SEQUENCE [LARGE SCALE GENOMIC DNA]</scope>
    <source>
        <strain evidence="1 2">DAOM 197198</strain>
    </source>
</reference>
<dbReference type="Proteomes" id="UP000018888">
    <property type="component" value="Unassembled WGS sequence"/>
</dbReference>
<dbReference type="InterPro" id="IPR001841">
    <property type="entry name" value="Znf_RING"/>
</dbReference>
<organism evidence="1 2">
    <name type="scientific">Rhizophagus irregularis (strain DAOM 181602 / DAOM 197198 / MUCL 43194)</name>
    <name type="common">Arbuscular mycorrhizal fungus</name>
    <name type="synonym">Glomus intraradices</name>
    <dbReference type="NCBI Taxonomy" id="747089"/>
    <lineage>
        <taxon>Eukaryota</taxon>
        <taxon>Fungi</taxon>
        <taxon>Fungi incertae sedis</taxon>
        <taxon>Mucoromycota</taxon>
        <taxon>Glomeromycotina</taxon>
        <taxon>Glomeromycetes</taxon>
        <taxon>Glomerales</taxon>
        <taxon>Glomeraceae</taxon>
        <taxon>Rhizophagus</taxon>
    </lineage>
</organism>
<comment type="caution">
    <text evidence="1">The sequence shown here is derived from an EMBL/GenBank/DDBJ whole genome shotgun (WGS) entry which is preliminary data.</text>
</comment>
<evidence type="ECO:0000313" key="1">
    <source>
        <dbReference type="EMBL" id="POG82087.1"/>
    </source>
</evidence>